<dbReference type="HOGENOM" id="CLU_2917230_0_0_5"/>
<reference evidence="1 2" key="1">
    <citation type="submission" date="2006-08" db="EMBL/GenBank/DDBJ databases">
        <title>Complete sequence of Maricaulis maris MCS10.</title>
        <authorList>
            <consortium name="US DOE Joint Genome Institute"/>
            <person name="Copeland A."/>
            <person name="Lucas S."/>
            <person name="Lapidus A."/>
            <person name="Barry K."/>
            <person name="Detter J.C."/>
            <person name="Glavina del Rio T."/>
            <person name="Hammon N."/>
            <person name="Israni S."/>
            <person name="Dalin E."/>
            <person name="Tice H."/>
            <person name="Pitluck S."/>
            <person name="Saunders E."/>
            <person name="Brettin T."/>
            <person name="Bruce D."/>
            <person name="Han C."/>
            <person name="Tapia R."/>
            <person name="Gilna P."/>
            <person name="Schmutz J."/>
            <person name="Larimer F."/>
            <person name="Land M."/>
            <person name="Hauser L."/>
            <person name="Kyrpides N."/>
            <person name="Mikhailova N."/>
            <person name="Viollier P."/>
            <person name="Stephens C."/>
            <person name="Richardson P."/>
        </authorList>
    </citation>
    <scope>NUCLEOTIDE SEQUENCE [LARGE SCALE GENOMIC DNA]</scope>
    <source>
        <strain evidence="1 2">MCS10</strain>
    </source>
</reference>
<dbReference type="AlphaFoldDB" id="Q0AKL9"/>
<dbReference type="RefSeq" id="WP_011644818.1">
    <property type="nucleotide sequence ID" value="NC_008347.1"/>
</dbReference>
<dbReference type="KEGG" id="mmr:Mmar10_2893"/>
<dbReference type="Proteomes" id="UP000001964">
    <property type="component" value="Chromosome"/>
</dbReference>
<gene>
    <name evidence="1" type="ordered locus">Mmar10_2893</name>
</gene>
<name>Q0AKL9_MARMM</name>
<dbReference type="EMBL" id="CP000449">
    <property type="protein sequence ID" value="ABI67174.1"/>
    <property type="molecule type" value="Genomic_DNA"/>
</dbReference>
<evidence type="ECO:0000313" key="1">
    <source>
        <dbReference type="EMBL" id="ABI67174.1"/>
    </source>
</evidence>
<proteinExistence type="predicted"/>
<protein>
    <submittedName>
        <fullName evidence="1">Uncharacterized protein</fullName>
    </submittedName>
</protein>
<evidence type="ECO:0000313" key="2">
    <source>
        <dbReference type="Proteomes" id="UP000001964"/>
    </source>
</evidence>
<sequence precursor="true">MDKAQFAISMLAKTALLWLTAALIFASLFGVMLSARPDGPSLRFSQSETVAVAGDAAAGAR</sequence>
<organism evidence="1 2">
    <name type="scientific">Maricaulis maris (strain MCS10)</name>
    <name type="common">Caulobacter maris</name>
    <dbReference type="NCBI Taxonomy" id="394221"/>
    <lineage>
        <taxon>Bacteria</taxon>
        <taxon>Pseudomonadati</taxon>
        <taxon>Pseudomonadota</taxon>
        <taxon>Alphaproteobacteria</taxon>
        <taxon>Maricaulales</taxon>
        <taxon>Maricaulaceae</taxon>
        <taxon>Maricaulis</taxon>
    </lineage>
</organism>
<keyword evidence="2" id="KW-1185">Reference proteome</keyword>
<accession>Q0AKL9</accession>